<dbReference type="GO" id="GO:0016460">
    <property type="term" value="C:myosin II complex"/>
    <property type="evidence" value="ECO:0007669"/>
    <property type="project" value="TreeGrafter"/>
</dbReference>
<organism evidence="2 3">
    <name type="scientific">Ambrosiozyma monospora</name>
    <name type="common">Yeast</name>
    <name type="synonym">Endomycopsis monosporus</name>
    <dbReference type="NCBI Taxonomy" id="43982"/>
    <lineage>
        <taxon>Eukaryota</taxon>
        <taxon>Fungi</taxon>
        <taxon>Dikarya</taxon>
        <taxon>Ascomycota</taxon>
        <taxon>Saccharomycotina</taxon>
        <taxon>Pichiomycetes</taxon>
        <taxon>Pichiales</taxon>
        <taxon>Pichiaceae</taxon>
        <taxon>Ambrosiozyma</taxon>
    </lineage>
</organism>
<feature type="compositionally biased region" description="Polar residues" evidence="1">
    <location>
        <begin position="532"/>
        <end position="557"/>
    </location>
</feature>
<gene>
    <name evidence="2" type="ORF">Amon01_000561700</name>
</gene>
<feature type="region of interest" description="Disordered" evidence="1">
    <location>
        <begin position="407"/>
        <end position="427"/>
    </location>
</feature>
<protein>
    <submittedName>
        <fullName evidence="2">Unnamed protein product</fullName>
    </submittedName>
</protein>
<dbReference type="GO" id="GO:0000146">
    <property type="term" value="F:microfilament motor activity"/>
    <property type="evidence" value="ECO:0007669"/>
    <property type="project" value="TreeGrafter"/>
</dbReference>
<dbReference type="PANTHER" id="PTHR45615:SF40">
    <property type="entry name" value="MYOSIN HEAVY CHAIN, NON-MUSCLE"/>
    <property type="match status" value="1"/>
</dbReference>
<feature type="compositionally biased region" description="Basic and acidic residues" evidence="1">
    <location>
        <begin position="46"/>
        <end position="82"/>
    </location>
</feature>
<dbReference type="GO" id="GO:0032982">
    <property type="term" value="C:myosin filament"/>
    <property type="evidence" value="ECO:0007669"/>
    <property type="project" value="TreeGrafter"/>
</dbReference>
<dbReference type="Proteomes" id="UP001165063">
    <property type="component" value="Unassembled WGS sequence"/>
</dbReference>
<dbReference type="EMBL" id="BSXU01003199">
    <property type="protein sequence ID" value="GMG39786.1"/>
    <property type="molecule type" value="Genomic_DNA"/>
</dbReference>
<proteinExistence type="predicted"/>
<keyword evidence="3" id="KW-1185">Reference proteome</keyword>
<evidence type="ECO:0000256" key="1">
    <source>
        <dbReference type="SAM" id="MobiDB-lite"/>
    </source>
</evidence>
<accession>A0A9W6Z080</accession>
<evidence type="ECO:0000313" key="3">
    <source>
        <dbReference type="Proteomes" id="UP001165063"/>
    </source>
</evidence>
<reference evidence="2" key="1">
    <citation type="submission" date="2023-04" db="EMBL/GenBank/DDBJ databases">
        <title>Ambrosiozyma monospora NBRC 1965.</title>
        <authorList>
            <person name="Ichikawa N."/>
            <person name="Sato H."/>
            <person name="Tonouchi N."/>
        </authorList>
    </citation>
    <scope>NUCLEOTIDE SEQUENCE</scope>
    <source>
        <strain evidence="2">NBRC 1965</strain>
    </source>
</reference>
<feature type="compositionally biased region" description="Basic and acidic residues" evidence="1">
    <location>
        <begin position="224"/>
        <end position="252"/>
    </location>
</feature>
<dbReference type="GO" id="GO:0051015">
    <property type="term" value="F:actin filament binding"/>
    <property type="evidence" value="ECO:0007669"/>
    <property type="project" value="TreeGrafter"/>
</dbReference>
<dbReference type="GO" id="GO:0005737">
    <property type="term" value="C:cytoplasm"/>
    <property type="evidence" value="ECO:0007669"/>
    <property type="project" value="TreeGrafter"/>
</dbReference>
<dbReference type="AlphaFoldDB" id="A0A9W6Z080"/>
<evidence type="ECO:0000313" key="2">
    <source>
        <dbReference type="EMBL" id="GMG39786.1"/>
    </source>
</evidence>
<comment type="caution">
    <text evidence="2">The sequence shown here is derived from an EMBL/GenBank/DDBJ whole genome shotgun (WGS) entry which is preliminary data.</text>
</comment>
<feature type="region of interest" description="Disordered" evidence="1">
    <location>
        <begin position="44"/>
        <end position="82"/>
    </location>
</feature>
<feature type="compositionally biased region" description="Basic residues" evidence="1">
    <location>
        <begin position="265"/>
        <end position="276"/>
    </location>
</feature>
<sequence length="841" mass="92102">MVHLPNFPLDMIDTGIQREKDLIGSLRQDAFSLQKQLKELQQQLMAEREKGNSAAEKEKQIQIESEKQKHKQLQDELEKQQQKQLELELERQRLLQENHEKESERLHETENQRLRAIEEGRKQFEIRQRSEFERLEKIAAEKNKQFEEENQRLKQLKKDADSESKTIIDEFETVNQQPQQQPVLTMQEVIERERVKLRQLEEEWEKQQELERQKKEEEERLLKEKQERLLKEEQEREAKLAKEEEEKVKAAKEIAAAAANDLKSKQIKRKRSKRGKNNGDLELQEDGSLIHLTMQSSNISQILLKTKSGDTIALDVEPYLVRKPSKAQMRSPSPVSEIAESEYGDEDMYASQFTRFSSSVNRRSFVPPESSKSQSIISLSPSIEQPHIQTQSPTVNESAVRNIMPSPTQAQHSNQISDAPQESSVPEIETQIESVNITRTPPNLEKSLSPIVDSTNDFMVQGATTSLPCKDEISTETARLAQNKVSNSIFNQDLESQTHRNSAYSDFFSNEDVGGPPTPINNPDNAPVLTPIQESSRSSFEHGTSSHGNADISTSARPVPVNTHSVVSQTVDEQSVVKPPVPTSIGSYVSEPKSNPDTFSIFGALPASRVAPDQRVTADAGNSYTLGDLSASAVPLASGATPTSNREMAVGSPIMFNDTPVLGSPSITRGQALSGVASPSIVASMSDAPSDGSSTVKVPSVGDISAASTVRSASIASVAPSAIRSPAIGSAGVNPPGQVLSSALIVPSGPAVSSGLDIQSRSVVASNSRAPSVVPACVVPSDKQASIPSYAASSNNQSVAAAVSFTGAASATGTILNHLCICHRCPICCSISIYFWCPICF</sequence>
<feature type="region of interest" description="Disordered" evidence="1">
    <location>
        <begin position="224"/>
        <end position="280"/>
    </location>
</feature>
<dbReference type="PANTHER" id="PTHR45615">
    <property type="entry name" value="MYOSIN HEAVY CHAIN, NON-MUSCLE"/>
    <property type="match status" value="1"/>
</dbReference>
<feature type="region of interest" description="Disordered" evidence="1">
    <location>
        <begin position="506"/>
        <end position="557"/>
    </location>
</feature>
<feature type="compositionally biased region" description="Polar residues" evidence="1">
    <location>
        <begin position="407"/>
        <end position="424"/>
    </location>
</feature>
<name>A0A9W6Z080_AMBMO</name>